<feature type="domain" description="VOC" evidence="1">
    <location>
        <begin position="6"/>
        <end position="116"/>
    </location>
</feature>
<organism evidence="2 3">
    <name type="scientific">Shewanella algidipiscicola</name>
    <dbReference type="NCBI Taxonomy" id="614070"/>
    <lineage>
        <taxon>Bacteria</taxon>
        <taxon>Pseudomonadati</taxon>
        <taxon>Pseudomonadota</taxon>
        <taxon>Gammaproteobacteria</taxon>
        <taxon>Alteromonadales</taxon>
        <taxon>Shewanellaceae</taxon>
        <taxon>Shewanella</taxon>
    </lineage>
</organism>
<dbReference type="Pfam" id="PF00903">
    <property type="entry name" value="Glyoxalase"/>
    <property type="match status" value="1"/>
</dbReference>
<dbReference type="InterPro" id="IPR052164">
    <property type="entry name" value="Anthracycline_SecMetBiosynth"/>
</dbReference>
<comment type="caution">
    <text evidence="2">The sequence shown here is derived from an EMBL/GenBank/DDBJ whole genome shotgun (WGS) entry which is preliminary data.</text>
</comment>
<gene>
    <name evidence="2" type="ORF">TUM4630_23220</name>
</gene>
<evidence type="ECO:0000313" key="2">
    <source>
        <dbReference type="EMBL" id="GIU47975.1"/>
    </source>
</evidence>
<dbReference type="PANTHER" id="PTHR33993:SF1">
    <property type="entry name" value="GLYOXALASE FAMILY PROTEIN"/>
    <property type="match status" value="1"/>
</dbReference>
<sequence>MDAPLSINYLEIPVLAMAPTKTFFSDVFGWQFVDYGDSYSCFINAGINGGFYLSEQHFDLSQGAPLIVIYSAQLTHTLAEVERAGGVISKAIFSFPGGRRFHFKDPNGNEFAVWSQ</sequence>
<dbReference type="EMBL" id="BPFB01000026">
    <property type="protein sequence ID" value="GIU47975.1"/>
    <property type="molecule type" value="Genomic_DNA"/>
</dbReference>
<dbReference type="RefSeq" id="WP_110456258.1">
    <property type="nucleotide sequence ID" value="NZ_BPFB01000026.1"/>
</dbReference>
<dbReference type="Gene3D" id="3.10.180.10">
    <property type="entry name" value="2,3-Dihydroxybiphenyl 1,2-Dioxygenase, domain 1"/>
    <property type="match status" value="1"/>
</dbReference>
<dbReference type="SUPFAM" id="SSF54593">
    <property type="entry name" value="Glyoxalase/Bleomycin resistance protein/Dihydroxybiphenyl dioxygenase"/>
    <property type="match status" value="1"/>
</dbReference>
<dbReference type="InterPro" id="IPR037523">
    <property type="entry name" value="VOC_core"/>
</dbReference>
<dbReference type="PANTHER" id="PTHR33993">
    <property type="entry name" value="GLYOXALASE-RELATED"/>
    <property type="match status" value="1"/>
</dbReference>
<evidence type="ECO:0000313" key="3">
    <source>
        <dbReference type="Proteomes" id="UP000761574"/>
    </source>
</evidence>
<dbReference type="InterPro" id="IPR029068">
    <property type="entry name" value="Glyas_Bleomycin-R_OHBP_Dase"/>
</dbReference>
<evidence type="ECO:0000259" key="1">
    <source>
        <dbReference type="PROSITE" id="PS51819"/>
    </source>
</evidence>
<dbReference type="InterPro" id="IPR004360">
    <property type="entry name" value="Glyas_Fos-R_dOase_dom"/>
</dbReference>
<protein>
    <submittedName>
        <fullName evidence="2">Glyoxalase</fullName>
    </submittedName>
</protein>
<keyword evidence="3" id="KW-1185">Reference proteome</keyword>
<dbReference type="PROSITE" id="PS51819">
    <property type="entry name" value="VOC"/>
    <property type="match status" value="1"/>
</dbReference>
<accession>A0ABQ4PJN7</accession>
<reference evidence="2 3" key="1">
    <citation type="submission" date="2021-05" db="EMBL/GenBank/DDBJ databases">
        <title>Molecular characterization for Shewanella algae harboring chromosomal blaOXA-55-like strains isolated from clinical and environment sample.</title>
        <authorList>
            <person name="Ohama Y."/>
            <person name="Aoki K."/>
            <person name="Harada S."/>
            <person name="Moriya K."/>
            <person name="Ishii Y."/>
            <person name="Tateda K."/>
        </authorList>
    </citation>
    <scope>NUCLEOTIDE SEQUENCE [LARGE SCALE GENOMIC DNA]</scope>
    <source>
        <strain evidence="2 3">LMG 23746</strain>
    </source>
</reference>
<dbReference type="CDD" id="cd07247">
    <property type="entry name" value="SgaA_N_like"/>
    <property type="match status" value="1"/>
</dbReference>
<name>A0ABQ4PJN7_9GAMM</name>
<proteinExistence type="predicted"/>
<dbReference type="Proteomes" id="UP000761574">
    <property type="component" value="Unassembled WGS sequence"/>
</dbReference>